<evidence type="ECO:0000256" key="4">
    <source>
        <dbReference type="ARBA" id="ARBA00023163"/>
    </source>
</evidence>
<sequence length="316" mass="36337">MVRRRSVPRLWTDEESRILVDMMLYIGDVGERWEENIEMLPTMLQLGNTDLRLTQDQVIGPSHRVCNSQSGKCLLSKSGQDFHQKWMAYNGGFFGSSRRKFKVVLFKSPPMSDRLRLGPSEIFPGLMFLRTVLVDKIGDTIPVSLQRIEGKLYIHDGWEDFYDTHSLRRGDVVMFALRDNDVLEVKCFCWCSIERDDFEGRQTHRHHLHPSVFYDDESAAGGPHEEAYVNVPDENEMVEGQPIPAEAAAFFDRGKTDITLSTVAGDNFEVKLVNGEHNRAFSGGWNQFAVHNELTLADTLVFEIIDKKRVRIHLYR</sequence>
<dbReference type="AlphaFoldDB" id="A0A1R3KGQ0"/>
<gene>
    <name evidence="7" type="ORF">COLO4_08240</name>
</gene>
<keyword evidence="8" id="KW-1185">Reference proteome</keyword>
<evidence type="ECO:0000313" key="7">
    <source>
        <dbReference type="EMBL" id="OMP06261.1"/>
    </source>
</evidence>
<evidence type="ECO:0000313" key="8">
    <source>
        <dbReference type="Proteomes" id="UP000187203"/>
    </source>
</evidence>
<evidence type="ECO:0000256" key="1">
    <source>
        <dbReference type="ARBA" id="ARBA00004123"/>
    </source>
</evidence>
<dbReference type="Proteomes" id="UP000187203">
    <property type="component" value="Unassembled WGS sequence"/>
</dbReference>
<dbReference type="PROSITE" id="PS50863">
    <property type="entry name" value="B3"/>
    <property type="match status" value="2"/>
</dbReference>
<evidence type="ECO:0000259" key="6">
    <source>
        <dbReference type="PROSITE" id="PS50863"/>
    </source>
</evidence>
<dbReference type="PANTHER" id="PTHR31920">
    <property type="entry name" value="B3 DOMAIN-CONTAINING"/>
    <property type="match status" value="1"/>
</dbReference>
<evidence type="ECO:0000256" key="2">
    <source>
        <dbReference type="ARBA" id="ARBA00023015"/>
    </source>
</evidence>
<evidence type="ECO:0000256" key="3">
    <source>
        <dbReference type="ARBA" id="ARBA00023125"/>
    </source>
</evidence>
<dbReference type="OrthoDB" id="623918at2759"/>
<comment type="subcellular location">
    <subcellularLocation>
        <location evidence="1">Nucleus</location>
    </subcellularLocation>
</comment>
<dbReference type="Gene3D" id="2.40.330.10">
    <property type="entry name" value="DNA-binding pseudobarrel domain"/>
    <property type="match status" value="2"/>
</dbReference>
<organism evidence="7 8">
    <name type="scientific">Corchorus olitorius</name>
    <dbReference type="NCBI Taxonomy" id="93759"/>
    <lineage>
        <taxon>Eukaryota</taxon>
        <taxon>Viridiplantae</taxon>
        <taxon>Streptophyta</taxon>
        <taxon>Embryophyta</taxon>
        <taxon>Tracheophyta</taxon>
        <taxon>Spermatophyta</taxon>
        <taxon>Magnoliopsida</taxon>
        <taxon>eudicotyledons</taxon>
        <taxon>Gunneridae</taxon>
        <taxon>Pentapetalae</taxon>
        <taxon>rosids</taxon>
        <taxon>malvids</taxon>
        <taxon>Malvales</taxon>
        <taxon>Malvaceae</taxon>
        <taxon>Grewioideae</taxon>
        <taxon>Apeibeae</taxon>
        <taxon>Corchorus</taxon>
    </lineage>
</organism>
<reference evidence="8" key="1">
    <citation type="submission" date="2013-09" db="EMBL/GenBank/DDBJ databases">
        <title>Corchorus olitorius genome sequencing.</title>
        <authorList>
            <person name="Alam M."/>
            <person name="Haque M.S."/>
            <person name="Islam M.S."/>
            <person name="Emdad E.M."/>
            <person name="Islam M.M."/>
            <person name="Ahmed B."/>
            <person name="Halim A."/>
            <person name="Hossen Q.M.M."/>
            <person name="Hossain M.Z."/>
            <person name="Ahmed R."/>
            <person name="Khan M.M."/>
            <person name="Islam R."/>
            <person name="Rashid M.M."/>
            <person name="Khan S.A."/>
            <person name="Rahman M.S."/>
            <person name="Alam M."/>
            <person name="Yahiya A.S."/>
            <person name="Khan M.S."/>
            <person name="Azam M.S."/>
            <person name="Haque T."/>
            <person name="Lashkar M.Z.H."/>
            <person name="Akhand A.I."/>
            <person name="Morshed G."/>
            <person name="Roy S."/>
            <person name="Uddin K.S."/>
            <person name="Rabeya T."/>
            <person name="Hossain A.S."/>
            <person name="Chowdhury A."/>
            <person name="Snigdha A.R."/>
            <person name="Mortoza M.S."/>
            <person name="Matin S.A."/>
            <person name="Hoque S.M.E."/>
            <person name="Islam M.K."/>
            <person name="Roy D.K."/>
            <person name="Haider R."/>
            <person name="Moosa M.M."/>
            <person name="Elias S.M."/>
            <person name="Hasan A.M."/>
            <person name="Jahan S."/>
            <person name="Shafiuddin M."/>
            <person name="Mahmood N."/>
            <person name="Shommy N.S."/>
        </authorList>
    </citation>
    <scope>NUCLEOTIDE SEQUENCE [LARGE SCALE GENOMIC DNA]</scope>
    <source>
        <strain evidence="8">cv. O-4</strain>
    </source>
</reference>
<name>A0A1R3KGQ0_9ROSI</name>
<dbReference type="InterPro" id="IPR050655">
    <property type="entry name" value="Plant_B3_domain"/>
</dbReference>
<dbReference type="InterPro" id="IPR015300">
    <property type="entry name" value="DNA-bd_pseudobarrel_sf"/>
</dbReference>
<keyword evidence="3" id="KW-0238">DNA-binding</keyword>
<dbReference type="EMBL" id="AWUE01013663">
    <property type="protein sequence ID" value="OMP06261.1"/>
    <property type="molecule type" value="Genomic_DNA"/>
</dbReference>
<accession>A0A1R3KGQ0</accession>
<keyword evidence="5" id="KW-0539">Nucleus</keyword>
<comment type="caution">
    <text evidence="7">The sequence shown here is derived from an EMBL/GenBank/DDBJ whole genome shotgun (WGS) entry which is preliminary data.</text>
</comment>
<feature type="domain" description="TF-B3" evidence="6">
    <location>
        <begin position="258"/>
        <end position="316"/>
    </location>
</feature>
<feature type="domain" description="TF-B3" evidence="6">
    <location>
        <begin position="132"/>
        <end position="191"/>
    </location>
</feature>
<keyword evidence="4" id="KW-0804">Transcription</keyword>
<protein>
    <recommendedName>
        <fullName evidence="6">TF-B3 domain-containing protein</fullName>
    </recommendedName>
</protein>
<evidence type="ECO:0000256" key="5">
    <source>
        <dbReference type="ARBA" id="ARBA00023242"/>
    </source>
</evidence>
<dbReference type="InterPro" id="IPR003340">
    <property type="entry name" value="B3_DNA-bd"/>
</dbReference>
<dbReference type="GO" id="GO:0003677">
    <property type="term" value="F:DNA binding"/>
    <property type="evidence" value="ECO:0007669"/>
    <property type="project" value="UniProtKB-KW"/>
</dbReference>
<dbReference type="GO" id="GO:0005634">
    <property type="term" value="C:nucleus"/>
    <property type="evidence" value="ECO:0007669"/>
    <property type="project" value="UniProtKB-SubCell"/>
</dbReference>
<dbReference type="PANTHER" id="PTHR31920:SF132">
    <property type="entry name" value="TF-B3 DOMAIN-CONTAINING PROTEIN"/>
    <property type="match status" value="1"/>
</dbReference>
<proteinExistence type="predicted"/>
<dbReference type="SUPFAM" id="SSF101936">
    <property type="entry name" value="DNA-binding pseudobarrel domain"/>
    <property type="match status" value="2"/>
</dbReference>
<keyword evidence="2" id="KW-0805">Transcription regulation</keyword>